<dbReference type="SUPFAM" id="SSF81383">
    <property type="entry name" value="F-box domain"/>
    <property type="match status" value="1"/>
</dbReference>
<dbReference type="SMART" id="SM00256">
    <property type="entry name" value="FBOX"/>
    <property type="match status" value="1"/>
</dbReference>
<evidence type="ECO:0000259" key="1">
    <source>
        <dbReference type="PROSITE" id="PS50181"/>
    </source>
</evidence>
<evidence type="ECO:0000313" key="2">
    <source>
        <dbReference type="EMBL" id="KAK1397410.1"/>
    </source>
</evidence>
<dbReference type="AlphaFoldDB" id="A0AAD8N0S0"/>
<keyword evidence="3" id="KW-1185">Reference proteome</keyword>
<dbReference type="Pfam" id="PF03478">
    <property type="entry name" value="Beta-prop_KIB1-4"/>
    <property type="match status" value="1"/>
</dbReference>
<dbReference type="InterPro" id="IPR005174">
    <property type="entry name" value="KIB1-4_b-propeller"/>
</dbReference>
<protein>
    <recommendedName>
        <fullName evidence="1">F-box domain-containing protein</fullName>
    </recommendedName>
</protein>
<dbReference type="EMBL" id="JAUIZM010000002">
    <property type="protein sequence ID" value="KAK1397410.1"/>
    <property type="molecule type" value="Genomic_DNA"/>
</dbReference>
<proteinExistence type="predicted"/>
<accession>A0AAD8N0S0</accession>
<dbReference type="PROSITE" id="PS50181">
    <property type="entry name" value="FBOX"/>
    <property type="match status" value="1"/>
</dbReference>
<dbReference type="Pfam" id="PF00646">
    <property type="entry name" value="F-box"/>
    <property type="match status" value="1"/>
</dbReference>
<reference evidence="2" key="1">
    <citation type="submission" date="2023-02" db="EMBL/GenBank/DDBJ databases">
        <title>Genome of toxic invasive species Heracleum sosnowskyi carries increased number of genes despite the absence of recent whole-genome duplications.</title>
        <authorList>
            <person name="Schelkunov M."/>
            <person name="Shtratnikova V."/>
            <person name="Makarenko M."/>
            <person name="Klepikova A."/>
            <person name="Omelchenko D."/>
            <person name="Novikova G."/>
            <person name="Obukhova E."/>
            <person name="Bogdanov V."/>
            <person name="Penin A."/>
            <person name="Logacheva M."/>
        </authorList>
    </citation>
    <scope>NUCLEOTIDE SEQUENCE</scope>
    <source>
        <strain evidence="2">Hsosn_3</strain>
        <tissue evidence="2">Leaf</tissue>
    </source>
</reference>
<dbReference type="InterPro" id="IPR001810">
    <property type="entry name" value="F-box_dom"/>
</dbReference>
<organism evidence="2 3">
    <name type="scientific">Heracleum sosnowskyi</name>
    <dbReference type="NCBI Taxonomy" id="360622"/>
    <lineage>
        <taxon>Eukaryota</taxon>
        <taxon>Viridiplantae</taxon>
        <taxon>Streptophyta</taxon>
        <taxon>Embryophyta</taxon>
        <taxon>Tracheophyta</taxon>
        <taxon>Spermatophyta</taxon>
        <taxon>Magnoliopsida</taxon>
        <taxon>eudicotyledons</taxon>
        <taxon>Gunneridae</taxon>
        <taxon>Pentapetalae</taxon>
        <taxon>asterids</taxon>
        <taxon>campanulids</taxon>
        <taxon>Apiales</taxon>
        <taxon>Apiaceae</taxon>
        <taxon>Apioideae</taxon>
        <taxon>apioid superclade</taxon>
        <taxon>Tordylieae</taxon>
        <taxon>Tordyliinae</taxon>
        <taxon>Heracleum</taxon>
    </lineage>
</organism>
<dbReference type="Proteomes" id="UP001237642">
    <property type="component" value="Unassembled WGS sequence"/>
</dbReference>
<dbReference type="PANTHER" id="PTHR44259:SF15">
    <property type="entry name" value="F-BOX PROTEIN KIB2-RELATED"/>
    <property type="match status" value="1"/>
</dbReference>
<comment type="caution">
    <text evidence="2">The sequence shown here is derived from an EMBL/GenBank/DDBJ whole genome shotgun (WGS) entry which is preliminary data.</text>
</comment>
<feature type="domain" description="F-box" evidence="1">
    <location>
        <begin position="64"/>
        <end position="113"/>
    </location>
</feature>
<evidence type="ECO:0000313" key="3">
    <source>
        <dbReference type="Proteomes" id="UP001237642"/>
    </source>
</evidence>
<gene>
    <name evidence="2" type="ORF">POM88_007273</name>
</gene>
<dbReference type="InterPro" id="IPR050942">
    <property type="entry name" value="F-box_BR-signaling"/>
</dbReference>
<dbReference type="InterPro" id="IPR036047">
    <property type="entry name" value="F-box-like_dom_sf"/>
</dbReference>
<reference evidence="2" key="2">
    <citation type="submission" date="2023-05" db="EMBL/GenBank/DDBJ databases">
        <authorList>
            <person name="Schelkunov M.I."/>
        </authorList>
    </citation>
    <scope>NUCLEOTIDE SEQUENCE</scope>
    <source>
        <strain evidence="2">Hsosn_3</strain>
        <tissue evidence="2">Leaf</tissue>
    </source>
</reference>
<name>A0AAD8N0S0_9APIA</name>
<dbReference type="PANTHER" id="PTHR44259">
    <property type="entry name" value="OS07G0183000 PROTEIN-RELATED"/>
    <property type="match status" value="1"/>
</dbReference>
<sequence>MGDAISLNLFTHIMLLFWLQRLFYRPKITYLLQGRLCTKVEAGQIGESSKNEEFGRPDAVPTSPSGLLNLPEDMLHKILSKMSFISILNFRAVCSFSRTVVRSLISSSSYNQVHVVPWLLLPRKLEDKKSIRFSTYEDRMVFKHTNAPPEFYDGLCLGTSHGWLVMLEKSLDPYLFNPFSLEKILLPLIDTYPDILCVSGSVESGYDIDYYERPYACLRIIKSVHELRFNFVSKAVVSANPSHHNGKFFVLMIFKWGKTGAAQIAFCYCGDDEWMQLGGDYDSYCDVLCYDDGFYALNYLDRIEIWDVHNSYPTKRTSIVARFPENFFDTRYSLRFFCPSRSYLMEVRGNLFLVVRFIGSLLYIVEDNELELRHETLLFEVYKLDTSKNMWEEVESLGDLVYFVGANQSKSLFVPDKSIERIQQVWEKIAESHCDNAVSHGVMNAAV</sequence>